<feature type="transmembrane region" description="Helical" evidence="1">
    <location>
        <begin position="6"/>
        <end position="23"/>
    </location>
</feature>
<evidence type="ECO:0000256" key="1">
    <source>
        <dbReference type="SAM" id="Phobius"/>
    </source>
</evidence>
<evidence type="ECO:0008006" key="4">
    <source>
        <dbReference type="Google" id="ProtNLM"/>
    </source>
</evidence>
<sequence>MVTENSAIRLFFGVLILALGIWLEKRRDKKTRKWYHGGDIDLQYKWGIWAIIGCGQILMWQGIMILLKINWVPIIGVYALFTGCYYLFHSWGAYNEASWYNRVIRNRGYSIGLLLFGVLLIFLGW</sequence>
<keyword evidence="3" id="KW-1185">Reference proteome</keyword>
<name>A0ABY1PN32_9BACT</name>
<feature type="transmembrane region" description="Helical" evidence="1">
    <location>
        <begin position="69"/>
        <end position="88"/>
    </location>
</feature>
<feature type="transmembrane region" description="Helical" evidence="1">
    <location>
        <begin position="44"/>
        <end position="63"/>
    </location>
</feature>
<dbReference type="Proteomes" id="UP001157915">
    <property type="component" value="Unassembled WGS sequence"/>
</dbReference>
<protein>
    <recommendedName>
        <fullName evidence="4">DUF4181 domain-containing protein</fullName>
    </recommendedName>
</protein>
<keyword evidence="1" id="KW-0472">Membrane</keyword>
<keyword evidence="1" id="KW-1133">Transmembrane helix</keyword>
<proteinExistence type="predicted"/>
<organism evidence="2 3">
    <name type="scientific">Algoriphagus winogradskyi</name>
    <dbReference type="NCBI Taxonomy" id="237017"/>
    <lineage>
        <taxon>Bacteria</taxon>
        <taxon>Pseudomonadati</taxon>
        <taxon>Bacteroidota</taxon>
        <taxon>Cytophagia</taxon>
        <taxon>Cytophagales</taxon>
        <taxon>Cyclobacteriaceae</taxon>
        <taxon>Algoriphagus</taxon>
    </lineage>
</organism>
<gene>
    <name evidence="2" type="ORF">SAMN06265367_11167</name>
</gene>
<evidence type="ECO:0000313" key="3">
    <source>
        <dbReference type="Proteomes" id="UP001157915"/>
    </source>
</evidence>
<reference evidence="2 3" key="1">
    <citation type="submission" date="2017-05" db="EMBL/GenBank/DDBJ databases">
        <authorList>
            <person name="Varghese N."/>
            <person name="Submissions S."/>
        </authorList>
    </citation>
    <scope>NUCLEOTIDE SEQUENCE [LARGE SCALE GENOMIC DNA]</scope>
    <source>
        <strain evidence="2 3">DSM 15360</strain>
    </source>
</reference>
<comment type="caution">
    <text evidence="2">The sequence shown here is derived from an EMBL/GenBank/DDBJ whole genome shotgun (WGS) entry which is preliminary data.</text>
</comment>
<evidence type="ECO:0000313" key="2">
    <source>
        <dbReference type="EMBL" id="SMP35858.1"/>
    </source>
</evidence>
<feature type="transmembrane region" description="Helical" evidence="1">
    <location>
        <begin position="108"/>
        <end position="124"/>
    </location>
</feature>
<dbReference type="EMBL" id="FXUA01000011">
    <property type="protein sequence ID" value="SMP35858.1"/>
    <property type="molecule type" value="Genomic_DNA"/>
</dbReference>
<accession>A0ABY1PN32</accession>
<keyword evidence="1" id="KW-0812">Transmembrane</keyword>